<reference evidence="1" key="1">
    <citation type="submission" date="2014-09" db="EMBL/GenBank/DDBJ databases">
        <authorList>
            <person name="Magalhaes I.L.F."/>
            <person name="Oliveira U."/>
            <person name="Santos F.R."/>
            <person name="Vidigal T.H.D.A."/>
            <person name="Brescovit A.D."/>
            <person name="Santos A.J."/>
        </authorList>
    </citation>
    <scope>NUCLEOTIDE SEQUENCE</scope>
    <source>
        <tissue evidence="1">Shoot tissue taken approximately 20 cm above the soil surface</tissue>
    </source>
</reference>
<evidence type="ECO:0000313" key="1">
    <source>
        <dbReference type="EMBL" id="JAD47671.1"/>
    </source>
</evidence>
<dbReference type="EMBL" id="GBRH01250224">
    <property type="protein sequence ID" value="JAD47671.1"/>
    <property type="molecule type" value="Transcribed_RNA"/>
</dbReference>
<organism evidence="1">
    <name type="scientific">Arundo donax</name>
    <name type="common">Giant reed</name>
    <name type="synonym">Donax arundinaceus</name>
    <dbReference type="NCBI Taxonomy" id="35708"/>
    <lineage>
        <taxon>Eukaryota</taxon>
        <taxon>Viridiplantae</taxon>
        <taxon>Streptophyta</taxon>
        <taxon>Embryophyta</taxon>
        <taxon>Tracheophyta</taxon>
        <taxon>Spermatophyta</taxon>
        <taxon>Magnoliopsida</taxon>
        <taxon>Liliopsida</taxon>
        <taxon>Poales</taxon>
        <taxon>Poaceae</taxon>
        <taxon>PACMAD clade</taxon>
        <taxon>Arundinoideae</taxon>
        <taxon>Arundineae</taxon>
        <taxon>Arundo</taxon>
    </lineage>
</organism>
<reference evidence="1" key="2">
    <citation type="journal article" date="2015" name="Data Brief">
        <title>Shoot transcriptome of the giant reed, Arundo donax.</title>
        <authorList>
            <person name="Barrero R.A."/>
            <person name="Guerrero F.D."/>
            <person name="Moolhuijzen P."/>
            <person name="Goolsby J.A."/>
            <person name="Tidwell J."/>
            <person name="Bellgard S.E."/>
            <person name="Bellgard M.I."/>
        </authorList>
    </citation>
    <scope>NUCLEOTIDE SEQUENCE</scope>
    <source>
        <tissue evidence="1">Shoot tissue taken approximately 20 cm above the soil surface</tissue>
    </source>
</reference>
<protein>
    <submittedName>
        <fullName evidence="1">Uncharacterized protein</fullName>
    </submittedName>
</protein>
<accession>A0A0A9A9B9</accession>
<name>A0A0A9A9B9_ARUDO</name>
<proteinExistence type="predicted"/>
<sequence length="54" mass="6344">MILKYLNNHRVLTPVPVSKSLGQSHIILCYHGKSKLFFCQQLILNPCQYSQKRR</sequence>
<dbReference type="AlphaFoldDB" id="A0A0A9A9B9"/>